<evidence type="ECO:0000313" key="3">
    <source>
        <dbReference type="EMBL" id="TNC15931.1"/>
    </source>
</evidence>
<keyword evidence="1" id="KW-0472">Membrane</keyword>
<dbReference type="InterPro" id="IPR012495">
    <property type="entry name" value="TadE-like_dom"/>
</dbReference>
<dbReference type="OrthoDB" id="7995692at2"/>
<dbReference type="AlphaFoldDB" id="A0A5C4LMB0"/>
<name>A0A5C4LMB0_9HYPH</name>
<keyword evidence="4" id="KW-1185">Reference proteome</keyword>
<dbReference type="Proteomes" id="UP000305267">
    <property type="component" value="Unassembled WGS sequence"/>
</dbReference>
<organism evidence="3 4">
    <name type="scientific">Methylobacterium terricola</name>
    <dbReference type="NCBI Taxonomy" id="2583531"/>
    <lineage>
        <taxon>Bacteria</taxon>
        <taxon>Pseudomonadati</taxon>
        <taxon>Pseudomonadota</taxon>
        <taxon>Alphaproteobacteria</taxon>
        <taxon>Hyphomicrobiales</taxon>
        <taxon>Methylobacteriaceae</taxon>
        <taxon>Methylobacterium</taxon>
    </lineage>
</organism>
<proteinExistence type="predicted"/>
<accession>A0A5C4LMB0</accession>
<protein>
    <recommendedName>
        <fullName evidence="2">TadE-like domain-containing protein</fullName>
    </recommendedName>
</protein>
<dbReference type="Pfam" id="PF07811">
    <property type="entry name" value="TadE"/>
    <property type="match status" value="1"/>
</dbReference>
<keyword evidence="1" id="KW-0812">Transmembrane</keyword>
<reference evidence="3 4" key="1">
    <citation type="submission" date="2019-06" db="EMBL/GenBank/DDBJ databases">
        <title>Genome of Methylobacterium sp. 17Sr1-39.</title>
        <authorList>
            <person name="Seo T."/>
        </authorList>
    </citation>
    <scope>NUCLEOTIDE SEQUENCE [LARGE SCALE GENOMIC DNA]</scope>
    <source>
        <strain evidence="3 4">17Sr1-39</strain>
    </source>
</reference>
<feature type="transmembrane region" description="Helical" evidence="1">
    <location>
        <begin position="45"/>
        <end position="65"/>
    </location>
</feature>
<keyword evidence="1" id="KW-1133">Transmembrane helix</keyword>
<comment type="caution">
    <text evidence="3">The sequence shown here is derived from an EMBL/GenBank/DDBJ whole genome shotgun (WGS) entry which is preliminary data.</text>
</comment>
<evidence type="ECO:0000256" key="1">
    <source>
        <dbReference type="SAM" id="Phobius"/>
    </source>
</evidence>
<feature type="domain" description="TadE-like" evidence="2">
    <location>
        <begin position="39"/>
        <end position="62"/>
    </location>
</feature>
<dbReference type="EMBL" id="VDDA01000001">
    <property type="protein sequence ID" value="TNC15931.1"/>
    <property type="molecule type" value="Genomic_DNA"/>
</dbReference>
<sequence length="203" mass="21601">MAGPRCRRDCGATGDRAQRPDARRSAAALAGRFAGSRRGSMTVEFALVGTVLALLFAGIIDLFQFSTITRDVERSSAQIANLIASCSRSSDQSCTTNTMNTVIAKQANAMIRYYRSGLVMSMAQISESNNTLKVCAGNMTYLEPDVAASALAQMADKDNAIVVVVQIRYVAMFARVSQVFTGSASSIIRGWTTVVNSSGSNAC</sequence>
<evidence type="ECO:0000313" key="4">
    <source>
        <dbReference type="Proteomes" id="UP000305267"/>
    </source>
</evidence>
<gene>
    <name evidence="3" type="ORF">FF100_01300</name>
</gene>
<evidence type="ECO:0000259" key="2">
    <source>
        <dbReference type="Pfam" id="PF07811"/>
    </source>
</evidence>